<gene>
    <name evidence="1" type="ORF">DVJ77_17885</name>
</gene>
<dbReference type="AlphaFoldDB" id="A0A369UIC9"/>
<comment type="caution">
    <text evidence="1">The sequence shown here is derived from an EMBL/GenBank/DDBJ whole genome shotgun (WGS) entry which is preliminary data.</text>
</comment>
<sequence>MHFEVPKTKLHSFKEFTKHYLMIVLSILTALGLEQWIERTHHDHAAAFAGQQIEAELRANLVSVQTSLQNNAEHLKPLQQMNETLTQDIKNGVSNITINQHIQAAKDQFRLSLDWPTLASQAWDVAVANQSATWLNVADLRTYATAYAAQRDAAAWMTHDSTLFLNAPRMATLRTELNLGVNVEPVEFVAVLQQMIGTASQTQSHLQQMEAQLAHALHVETERAKS</sequence>
<evidence type="ECO:0000313" key="2">
    <source>
        <dbReference type="Proteomes" id="UP000253782"/>
    </source>
</evidence>
<dbReference type="EMBL" id="QQAH01000018">
    <property type="protein sequence ID" value="RDD80321.1"/>
    <property type="molecule type" value="Genomic_DNA"/>
</dbReference>
<organism evidence="1 2">
    <name type="scientific">Dyella tabacisoli</name>
    <dbReference type="NCBI Taxonomy" id="2282381"/>
    <lineage>
        <taxon>Bacteria</taxon>
        <taxon>Pseudomonadati</taxon>
        <taxon>Pseudomonadota</taxon>
        <taxon>Gammaproteobacteria</taxon>
        <taxon>Lysobacterales</taxon>
        <taxon>Rhodanobacteraceae</taxon>
        <taxon>Dyella</taxon>
    </lineage>
</organism>
<protein>
    <submittedName>
        <fullName evidence="1">Uncharacterized protein</fullName>
    </submittedName>
</protein>
<keyword evidence="2" id="KW-1185">Reference proteome</keyword>
<proteinExistence type="predicted"/>
<reference evidence="1 2" key="1">
    <citation type="submission" date="2018-07" db="EMBL/GenBank/DDBJ databases">
        <title>Dyella tabacisoli L4-6T, whole genome shotgun sequence.</title>
        <authorList>
            <person name="Zhou X.-K."/>
            <person name="Li W.-J."/>
            <person name="Duan Y.-Q."/>
        </authorList>
    </citation>
    <scope>NUCLEOTIDE SEQUENCE [LARGE SCALE GENOMIC DNA]</scope>
    <source>
        <strain evidence="1 2">L4-6</strain>
    </source>
</reference>
<dbReference type="OrthoDB" id="8750771at2"/>
<name>A0A369UIC9_9GAMM</name>
<accession>A0A369UIC9</accession>
<evidence type="ECO:0000313" key="1">
    <source>
        <dbReference type="EMBL" id="RDD80321.1"/>
    </source>
</evidence>
<dbReference type="RefSeq" id="WP_114846891.1">
    <property type="nucleotide sequence ID" value="NZ_JBHSPE010000012.1"/>
</dbReference>
<dbReference type="Proteomes" id="UP000253782">
    <property type="component" value="Unassembled WGS sequence"/>
</dbReference>